<dbReference type="Proteomes" id="UP000179467">
    <property type="component" value="Unassembled WGS sequence"/>
</dbReference>
<feature type="chain" id="PRO_5010254764" description="Outer membrane protein beta-barrel domain-containing protein" evidence="2">
    <location>
        <begin position="21"/>
        <end position="171"/>
    </location>
</feature>
<dbReference type="InterPro" id="IPR027385">
    <property type="entry name" value="Beta-barrel_OMP"/>
</dbReference>
<feature type="signal peptide" evidence="2">
    <location>
        <begin position="1"/>
        <end position="20"/>
    </location>
</feature>
<keyword evidence="5" id="KW-1185">Reference proteome</keyword>
<evidence type="ECO:0000313" key="4">
    <source>
        <dbReference type="EMBL" id="OHT18408.1"/>
    </source>
</evidence>
<gene>
    <name evidence="4" type="ORF">BHE75_00379</name>
</gene>
<evidence type="ECO:0000259" key="3">
    <source>
        <dbReference type="Pfam" id="PF13505"/>
    </source>
</evidence>
<sequence>MKRFAAAAVAALVVATPALAQDSASFTGPRVEAVLGYDVVSTPGVSDPDGFLYGVGVGYDVQVKGVVLGLEGEWTDSTTKKYGVNSDRDLYVGGRIGVPISNIALLYGKVGYTNARLESDVYSKNLDGIRLGAGMEYAIGGNMFVKGEYRYSNYEDDLSRHQVVGGFGIRF</sequence>
<dbReference type="GO" id="GO:0019867">
    <property type="term" value="C:outer membrane"/>
    <property type="evidence" value="ECO:0007669"/>
    <property type="project" value="InterPro"/>
</dbReference>
<evidence type="ECO:0000256" key="1">
    <source>
        <dbReference type="ARBA" id="ARBA00022729"/>
    </source>
</evidence>
<reference evidence="4 5" key="1">
    <citation type="submission" date="2016-09" db="EMBL/GenBank/DDBJ databases">
        <title>Metabolic pathway, cell adaptation mechanisms and a novel monoxygenase revealed through proteogenomic-transcription analysis of a Sphingomonas haloaromaticamans strain degrading the fungicide ortho-phenylphenol.</title>
        <authorList>
            <person name="Perruchon C."/>
            <person name="Papadopoulou E.S."/>
            <person name="Rousidou C."/>
            <person name="Vasileiadis S."/>
            <person name="Tanou G."/>
            <person name="Amoutzias G."/>
            <person name="Molassiotis A."/>
            <person name="Karpouzas D.G."/>
        </authorList>
    </citation>
    <scope>NUCLEOTIDE SEQUENCE [LARGE SCALE GENOMIC DNA]</scope>
    <source>
        <strain evidence="4 5">P3</strain>
    </source>
</reference>
<keyword evidence="1 2" id="KW-0732">Signal</keyword>
<dbReference type="AlphaFoldDB" id="A0A1S1H8E3"/>
<dbReference type="Pfam" id="PF13505">
    <property type="entry name" value="OMP_b-brl"/>
    <property type="match status" value="1"/>
</dbReference>
<dbReference type="SUPFAM" id="SSF56925">
    <property type="entry name" value="OMPA-like"/>
    <property type="match status" value="1"/>
</dbReference>
<dbReference type="NCBIfam" id="TIGR01414">
    <property type="entry name" value="autotrans_barl"/>
    <property type="match status" value="1"/>
</dbReference>
<evidence type="ECO:0000256" key="2">
    <source>
        <dbReference type="SAM" id="SignalP"/>
    </source>
</evidence>
<dbReference type="RefSeq" id="WP_070932010.1">
    <property type="nucleotide sequence ID" value="NZ_MIPT01000001.1"/>
</dbReference>
<dbReference type="InterPro" id="IPR011250">
    <property type="entry name" value="OMP/PagP_B-barrel"/>
</dbReference>
<dbReference type="InterPro" id="IPR006315">
    <property type="entry name" value="OM_autotransptr_brl_dom"/>
</dbReference>
<dbReference type="Gene3D" id="2.40.160.20">
    <property type="match status" value="1"/>
</dbReference>
<accession>A0A1S1H8E3</accession>
<protein>
    <recommendedName>
        <fullName evidence="3">Outer membrane protein beta-barrel domain-containing protein</fullName>
    </recommendedName>
</protein>
<comment type="caution">
    <text evidence="4">The sequence shown here is derived from an EMBL/GenBank/DDBJ whole genome shotgun (WGS) entry which is preliminary data.</text>
</comment>
<dbReference type="EMBL" id="MIPT01000001">
    <property type="protein sequence ID" value="OHT18408.1"/>
    <property type="molecule type" value="Genomic_DNA"/>
</dbReference>
<name>A0A1S1H8E3_9SPHN</name>
<evidence type="ECO:0000313" key="5">
    <source>
        <dbReference type="Proteomes" id="UP000179467"/>
    </source>
</evidence>
<proteinExistence type="predicted"/>
<feature type="domain" description="Outer membrane protein beta-barrel" evidence="3">
    <location>
        <begin position="9"/>
        <end position="171"/>
    </location>
</feature>
<organism evidence="4 5">
    <name type="scientific">Edaphosphingomonas haloaromaticamans</name>
    <dbReference type="NCBI Taxonomy" id="653954"/>
    <lineage>
        <taxon>Bacteria</taxon>
        <taxon>Pseudomonadati</taxon>
        <taxon>Pseudomonadota</taxon>
        <taxon>Alphaproteobacteria</taxon>
        <taxon>Sphingomonadales</taxon>
        <taxon>Rhizorhabdaceae</taxon>
        <taxon>Edaphosphingomonas</taxon>
    </lineage>
</organism>
<dbReference type="OrthoDB" id="8222426at2"/>